<gene>
    <name evidence="2" type="ORF">JOC77_000238</name>
</gene>
<reference evidence="2 3" key="1">
    <citation type="submission" date="2021-01" db="EMBL/GenBank/DDBJ databases">
        <title>Genomic Encyclopedia of Type Strains, Phase IV (KMG-IV): sequencing the most valuable type-strain genomes for metagenomic binning, comparative biology and taxonomic classification.</title>
        <authorList>
            <person name="Goeker M."/>
        </authorList>
    </citation>
    <scope>NUCLEOTIDE SEQUENCE [LARGE SCALE GENOMIC DNA]</scope>
    <source>
        <strain evidence="2 3">DSM 105482</strain>
    </source>
</reference>
<keyword evidence="1" id="KW-0472">Membrane</keyword>
<proteinExistence type="predicted"/>
<evidence type="ECO:0000313" key="3">
    <source>
        <dbReference type="Proteomes" id="UP000823486"/>
    </source>
</evidence>
<feature type="transmembrane region" description="Helical" evidence="1">
    <location>
        <begin position="14"/>
        <end position="36"/>
    </location>
</feature>
<evidence type="ECO:0000256" key="1">
    <source>
        <dbReference type="SAM" id="Phobius"/>
    </source>
</evidence>
<comment type="caution">
    <text evidence="2">The sequence shown here is derived from an EMBL/GenBank/DDBJ whole genome shotgun (WGS) entry which is preliminary data.</text>
</comment>
<evidence type="ECO:0000313" key="2">
    <source>
        <dbReference type="EMBL" id="MBM7690835.1"/>
    </source>
</evidence>
<keyword evidence="1" id="KW-0812">Transmembrane</keyword>
<sequence>MNFSSESENFAKGLLWGTALSIPLWLAIFGWIKLLLSVM</sequence>
<organism evidence="2 3">
    <name type="scientific">Peribacillus deserti</name>
    <dbReference type="NCBI Taxonomy" id="673318"/>
    <lineage>
        <taxon>Bacteria</taxon>
        <taxon>Bacillati</taxon>
        <taxon>Bacillota</taxon>
        <taxon>Bacilli</taxon>
        <taxon>Bacillales</taxon>
        <taxon>Bacillaceae</taxon>
        <taxon>Peribacillus</taxon>
    </lineage>
</organism>
<keyword evidence="1" id="KW-1133">Transmembrane helix</keyword>
<name>A0ABS2QCW3_9BACI</name>
<accession>A0ABS2QCW3</accession>
<dbReference type="Proteomes" id="UP000823486">
    <property type="component" value="Unassembled WGS sequence"/>
</dbReference>
<keyword evidence="3" id="KW-1185">Reference proteome</keyword>
<dbReference type="EMBL" id="JAFBFI010000001">
    <property type="protein sequence ID" value="MBM7690835.1"/>
    <property type="molecule type" value="Genomic_DNA"/>
</dbReference>
<protein>
    <submittedName>
        <fullName evidence="2">Uncharacterized protein</fullName>
    </submittedName>
</protein>